<name>A0ABD6AAI8_9EURY</name>
<dbReference type="GeneID" id="79316343"/>
<dbReference type="EMBL" id="JBHTBF010000002">
    <property type="protein sequence ID" value="MFC7317004.1"/>
    <property type="molecule type" value="Genomic_DNA"/>
</dbReference>
<dbReference type="Pfam" id="PF18480">
    <property type="entry name" value="DUF5615"/>
    <property type="match status" value="1"/>
</dbReference>
<evidence type="ECO:0000313" key="3">
    <source>
        <dbReference type="Proteomes" id="UP001596547"/>
    </source>
</evidence>
<protein>
    <submittedName>
        <fullName evidence="2">DUF5615 family PIN-like protein</fullName>
    </submittedName>
</protein>
<dbReference type="Proteomes" id="UP001596547">
    <property type="component" value="Unassembled WGS sequence"/>
</dbReference>
<dbReference type="RefSeq" id="WP_276303737.1">
    <property type="nucleotide sequence ID" value="NZ_CP119992.1"/>
</dbReference>
<comment type="caution">
    <text evidence="2">The sequence shown here is derived from an EMBL/GenBank/DDBJ whole genome shotgun (WGS) entry which is preliminary data.</text>
</comment>
<reference evidence="2 3" key="1">
    <citation type="journal article" date="2019" name="Int. J. Syst. Evol. Microbiol.">
        <title>The Global Catalogue of Microorganisms (GCM) 10K type strain sequencing project: providing services to taxonomists for standard genome sequencing and annotation.</title>
        <authorList>
            <consortium name="The Broad Institute Genomics Platform"/>
            <consortium name="The Broad Institute Genome Sequencing Center for Infectious Disease"/>
            <person name="Wu L."/>
            <person name="Ma J."/>
        </authorList>
    </citation>
    <scope>NUCLEOTIDE SEQUENCE [LARGE SCALE GENOMIC DNA]</scope>
    <source>
        <strain evidence="2 3">PSR21</strain>
    </source>
</reference>
<feature type="domain" description="DUF5615" evidence="1">
    <location>
        <begin position="1"/>
        <end position="96"/>
    </location>
</feature>
<gene>
    <name evidence="2" type="ORF">ACFQPE_09375</name>
</gene>
<keyword evidence="3" id="KW-1185">Reference proteome</keyword>
<sequence>MRVYADENVWLPVVEGLRRRGWDVTTVYDEGTVRDSDREHLERATRNGWLVLTFDDDFLSLVAADENAERAGIVYVGQYGKEVGELVRRVDAALRRNRDRDLVGEIVYA</sequence>
<evidence type="ECO:0000259" key="1">
    <source>
        <dbReference type="Pfam" id="PF18480"/>
    </source>
</evidence>
<organism evidence="2 3">
    <name type="scientific">Halomarina halobia</name>
    <dbReference type="NCBI Taxonomy" id="3033386"/>
    <lineage>
        <taxon>Archaea</taxon>
        <taxon>Methanobacteriati</taxon>
        <taxon>Methanobacteriota</taxon>
        <taxon>Stenosarchaea group</taxon>
        <taxon>Halobacteria</taxon>
        <taxon>Halobacteriales</taxon>
        <taxon>Natronomonadaceae</taxon>
        <taxon>Halomarina</taxon>
    </lineage>
</organism>
<dbReference type="AlphaFoldDB" id="A0ABD6AAI8"/>
<proteinExistence type="predicted"/>
<accession>A0ABD6AAI8</accession>
<dbReference type="InterPro" id="IPR041049">
    <property type="entry name" value="DUF5615"/>
</dbReference>
<evidence type="ECO:0000313" key="2">
    <source>
        <dbReference type="EMBL" id="MFC7317004.1"/>
    </source>
</evidence>